<reference evidence="1" key="3">
    <citation type="submission" date="2025-09" db="UniProtKB">
        <authorList>
            <consortium name="Ensembl"/>
        </authorList>
    </citation>
    <scope>IDENTIFICATION</scope>
</reference>
<protein>
    <recommendedName>
        <fullName evidence="3">Cilia and flagella associated protein 46</fullName>
    </recommendedName>
</protein>
<reference evidence="1" key="2">
    <citation type="submission" date="2025-08" db="UniProtKB">
        <authorList>
            <consortium name="Ensembl"/>
        </authorList>
    </citation>
    <scope>IDENTIFICATION</scope>
</reference>
<accession>G3VK46</accession>
<dbReference type="GO" id="GO:0060294">
    <property type="term" value="P:cilium movement involved in cell motility"/>
    <property type="evidence" value="ECO:0007669"/>
    <property type="project" value="InterPro"/>
</dbReference>
<keyword evidence="2" id="KW-1185">Reference proteome</keyword>
<dbReference type="Proteomes" id="UP000007648">
    <property type="component" value="Unassembled WGS sequence"/>
</dbReference>
<organism evidence="1 2">
    <name type="scientific">Sarcophilus harrisii</name>
    <name type="common">Tasmanian devil</name>
    <name type="synonym">Sarcophilus laniarius</name>
    <dbReference type="NCBI Taxonomy" id="9305"/>
    <lineage>
        <taxon>Eukaryota</taxon>
        <taxon>Metazoa</taxon>
        <taxon>Chordata</taxon>
        <taxon>Craniata</taxon>
        <taxon>Vertebrata</taxon>
        <taxon>Euteleostomi</taxon>
        <taxon>Mammalia</taxon>
        <taxon>Metatheria</taxon>
        <taxon>Dasyuromorphia</taxon>
        <taxon>Dasyuridae</taxon>
        <taxon>Sarcophilus</taxon>
    </lineage>
</organism>
<evidence type="ECO:0000313" key="2">
    <source>
        <dbReference type="Proteomes" id="UP000007648"/>
    </source>
</evidence>
<dbReference type="InterPro" id="IPR057466">
    <property type="entry name" value="CFAP46_TPR"/>
</dbReference>
<dbReference type="STRING" id="9305.ENSSHAP00000003551"/>
<evidence type="ECO:0000313" key="1">
    <source>
        <dbReference type="Ensembl" id="ENSSHAP00000003551.2"/>
    </source>
</evidence>
<dbReference type="PANTHER" id="PTHR15977">
    <property type="entry name" value="CILIA- AND FLAGELLA-ASSOCIATED PROTEIN 46"/>
    <property type="match status" value="1"/>
</dbReference>
<dbReference type="eggNOG" id="ENOG502QS2Z">
    <property type="taxonomic scope" value="Eukaryota"/>
</dbReference>
<dbReference type="GeneTree" id="ENSGT00570000079216"/>
<reference evidence="1 2" key="1">
    <citation type="journal article" date="2011" name="Proc. Natl. Acad. Sci. U.S.A.">
        <title>Genetic diversity and population structure of the endangered marsupial Sarcophilus harrisii (Tasmanian devil).</title>
        <authorList>
            <person name="Miller W."/>
            <person name="Hayes V.M."/>
            <person name="Ratan A."/>
            <person name="Petersen D.C."/>
            <person name="Wittekindt N.E."/>
            <person name="Miller J."/>
            <person name="Walenz B."/>
            <person name="Knight J."/>
            <person name="Qi J."/>
            <person name="Zhao F."/>
            <person name="Wang Q."/>
            <person name="Bedoya-Reina O.C."/>
            <person name="Katiyar N."/>
            <person name="Tomsho L.P."/>
            <person name="Kasson L.M."/>
            <person name="Hardie R.A."/>
            <person name="Woodbridge P."/>
            <person name="Tindall E.A."/>
            <person name="Bertelsen M.F."/>
            <person name="Dixon D."/>
            <person name="Pyecroft S."/>
            <person name="Helgen K.M."/>
            <person name="Lesk A.M."/>
            <person name="Pringle T.H."/>
            <person name="Patterson N."/>
            <person name="Zhang Y."/>
            <person name="Kreiss A."/>
            <person name="Woods G.M."/>
            <person name="Jones M.E."/>
            <person name="Schuster S.C."/>
        </authorList>
    </citation>
    <scope>NUCLEOTIDE SEQUENCE [LARGE SCALE GENOMIC DNA]</scope>
</reference>
<dbReference type="Gene3D" id="1.25.40.10">
    <property type="entry name" value="Tetratricopeptide repeat domain"/>
    <property type="match status" value="1"/>
</dbReference>
<proteinExistence type="predicted"/>
<dbReference type="AlphaFoldDB" id="G3VK46"/>
<dbReference type="Pfam" id="PF25439">
    <property type="entry name" value="TPR_CFAP46_N"/>
    <property type="match status" value="1"/>
</dbReference>
<dbReference type="InParanoid" id="G3VK46"/>
<dbReference type="Ensembl" id="ENSSHAT00000003587.2">
    <property type="protein sequence ID" value="ENSSHAP00000003551.2"/>
    <property type="gene ID" value="ENSSHAG00000003119.2"/>
</dbReference>
<evidence type="ECO:0008006" key="3">
    <source>
        <dbReference type="Google" id="ProtNLM"/>
    </source>
</evidence>
<dbReference type="GO" id="GO:0035082">
    <property type="term" value="P:axoneme assembly"/>
    <property type="evidence" value="ECO:0007669"/>
    <property type="project" value="InterPro"/>
</dbReference>
<name>G3VK46_SARHA</name>
<dbReference type="HOGENOM" id="CLU_000530_0_0_1"/>
<dbReference type="InterPro" id="IPR011990">
    <property type="entry name" value="TPR-like_helical_dom_sf"/>
</dbReference>
<dbReference type="InterPro" id="IPR039586">
    <property type="entry name" value="CFAP46"/>
</dbReference>
<dbReference type="PANTHER" id="PTHR15977:SF15">
    <property type="entry name" value="CILIA- AND FLAGELLA-ASSOCIATED PROTEIN 46"/>
    <property type="match status" value="1"/>
</dbReference>
<sequence length="973" mass="109880">MRLPEITEDCVNLYFKGRPLPSQFRGRAYLCQAQLYNPESMEKLDEFEKSVAQYMKAIKFGSEDPRYYFLVYNASVLYWKMARAFLKPNHRKYLIPSLAQIVSVLEQINEEDKDWQAELMIELLECYLEANKMESAEKFCAKAAPFIKTNAPNRYQQIFSIMVNDLHKPLQPSCFRNKEVNESNKRQERNFWEPLRLPPGLQVKAHGFHGSGSPPDQPLKVKAYTRSAVETQLNVIQRLSSALLRAGRLKNPNVIQVVCATQWNVCLPLLQHNLRGHLLGPLIQVAEILEKIDSLMTLMRCQVHMEIAHIEEDADRLEVAMEHLQKAMRLDYLGEYQEHLKIAYNRLRLRSLLYEVPKRMEDKAIMAIEQAKKAKPKDSVRKKRALLVTVGIAMAPDAFQIVLDGENEAKVSAGKSRRQISFLCAKARHHTTSIDKAEGHLKRLKHDNREERIHIWADLARVARKQGVWDVCRTACRFCLLYDVAGKKKKGATEASLEVPSSSEMMMMGSKMPLDVQRTFAQVGFINAEAVIHFLQSEGIALNNRPVPPETSVQHHTGTVVVPPEEDAEWLTYSSWIENLSQYVTRNWLRSAEIGQEINEPWLVHNTAVYALNHNQHLILAGRQRELVELLQSLLNTLKVTGHNGDTVMLVLLCNALARGLILFWIPSNTSEKGRQFLKTTQTHINPLEPAAIAEVKAAIEVCDFGLTLTNGNLPQEIVPIGIRQQLLATWVKAKQLIQQQIGSKLDDESTNESQAQMSKVLVALEMYSCNGLGLMDFNLPPLAQVVKMASECNWTDPFVEIQSLVRLAHFAYMLHDHGSVMALAKMMWAKHGLSSPKLLVAQSAAPGHGWARGLSGPGPKVLGGPWRSRSFPRYAGLAGNLSLVMQSTRHYWNTCFPFFSSPFWRKKLKQSIQMIIKTINKEWSLFLGRGHLLGTRSPLGTGPFRDGAIHKGQDHALPFIGGGSSPGGGTTW</sequence>